<gene>
    <name evidence="2" type="ORF">Sviol_45570</name>
</gene>
<sequence>MPDDAYDPAAGPRTIPKPAAGAGPQPVGPRWLTLWASTREPAVSQYVTLTAETNMDVAAGSDWISVFDETDQVYLAFCGAGTICHVSVTRQAAGTHDYVGLVSAKPDIALSPSGVQAVAGTFITWKQSSPPSPHS</sequence>
<organism evidence="2 3">
    <name type="scientific">Streptomyces violascens</name>
    <dbReference type="NCBI Taxonomy" id="67381"/>
    <lineage>
        <taxon>Bacteria</taxon>
        <taxon>Bacillati</taxon>
        <taxon>Actinomycetota</taxon>
        <taxon>Actinomycetes</taxon>
        <taxon>Kitasatosporales</taxon>
        <taxon>Streptomycetaceae</taxon>
        <taxon>Streptomyces</taxon>
    </lineage>
</organism>
<dbReference type="EMBL" id="BNDY01000017">
    <property type="protein sequence ID" value="GHI40149.1"/>
    <property type="molecule type" value="Genomic_DNA"/>
</dbReference>
<feature type="compositionally biased region" description="Low complexity" evidence="1">
    <location>
        <begin position="16"/>
        <end position="26"/>
    </location>
</feature>
<dbReference type="Proteomes" id="UP001050808">
    <property type="component" value="Unassembled WGS sequence"/>
</dbReference>
<feature type="region of interest" description="Disordered" evidence="1">
    <location>
        <begin position="1"/>
        <end position="26"/>
    </location>
</feature>
<evidence type="ECO:0000313" key="3">
    <source>
        <dbReference type="Proteomes" id="UP001050808"/>
    </source>
</evidence>
<keyword evidence="3" id="KW-1185">Reference proteome</keyword>
<protein>
    <submittedName>
        <fullName evidence="2">Uncharacterized protein</fullName>
    </submittedName>
</protein>
<evidence type="ECO:0000256" key="1">
    <source>
        <dbReference type="SAM" id="MobiDB-lite"/>
    </source>
</evidence>
<comment type="caution">
    <text evidence="2">The sequence shown here is derived from an EMBL/GenBank/DDBJ whole genome shotgun (WGS) entry which is preliminary data.</text>
</comment>
<reference evidence="2" key="1">
    <citation type="submission" date="2024-05" db="EMBL/GenBank/DDBJ databases">
        <title>Whole genome shotgun sequence of Streptomyces violascens NBRC 12920.</title>
        <authorList>
            <person name="Komaki H."/>
            <person name="Tamura T."/>
        </authorList>
    </citation>
    <scope>NUCLEOTIDE SEQUENCE</scope>
    <source>
        <strain evidence="2">NBRC 12920</strain>
    </source>
</reference>
<evidence type="ECO:0000313" key="2">
    <source>
        <dbReference type="EMBL" id="GHI40149.1"/>
    </source>
</evidence>
<proteinExistence type="predicted"/>
<accession>A0ABQ3QSA5</accession>
<name>A0ABQ3QSA5_9ACTN</name>